<keyword evidence="7" id="KW-1185">Reference proteome</keyword>
<dbReference type="Pfam" id="PF02826">
    <property type="entry name" value="2-Hacid_dh_C"/>
    <property type="match status" value="1"/>
</dbReference>
<evidence type="ECO:0000256" key="3">
    <source>
        <dbReference type="RuleBase" id="RU003719"/>
    </source>
</evidence>
<dbReference type="InterPro" id="IPR029752">
    <property type="entry name" value="D-isomer_DH_CS1"/>
</dbReference>
<evidence type="ECO:0000256" key="1">
    <source>
        <dbReference type="ARBA" id="ARBA00005854"/>
    </source>
</evidence>
<evidence type="ECO:0000313" key="7">
    <source>
        <dbReference type="Proteomes" id="UP001303902"/>
    </source>
</evidence>
<dbReference type="PROSITE" id="PS00671">
    <property type="entry name" value="D_2_HYDROXYACID_DH_3"/>
    <property type="match status" value="1"/>
</dbReference>
<dbReference type="PANTHER" id="PTHR10996">
    <property type="entry name" value="2-HYDROXYACID DEHYDROGENASE-RELATED"/>
    <property type="match status" value="1"/>
</dbReference>
<evidence type="ECO:0000259" key="4">
    <source>
        <dbReference type="Pfam" id="PF00389"/>
    </source>
</evidence>
<dbReference type="SUPFAM" id="SSF52283">
    <property type="entry name" value="Formate/glycerate dehydrogenase catalytic domain-like"/>
    <property type="match status" value="1"/>
</dbReference>
<dbReference type="SUPFAM" id="SSF51735">
    <property type="entry name" value="NAD(P)-binding Rossmann-fold domains"/>
    <property type="match status" value="1"/>
</dbReference>
<comment type="similarity">
    <text evidence="1 3">Belongs to the D-isomer specific 2-hydroxyacid dehydrogenase family.</text>
</comment>
<dbReference type="GO" id="GO:0016491">
    <property type="term" value="F:oxidoreductase activity"/>
    <property type="evidence" value="ECO:0007669"/>
    <property type="project" value="UniProtKB-KW"/>
</dbReference>
<dbReference type="InterPro" id="IPR006139">
    <property type="entry name" value="D-isomer_2_OHA_DH_cat_dom"/>
</dbReference>
<dbReference type="PROSITE" id="PS00065">
    <property type="entry name" value="D_2_HYDROXYACID_DH_1"/>
    <property type="match status" value="1"/>
</dbReference>
<evidence type="ECO:0000313" key="6">
    <source>
        <dbReference type="EMBL" id="WOV89125.1"/>
    </source>
</evidence>
<dbReference type="EC" id="1.1.1.-" evidence="6"/>
<evidence type="ECO:0000256" key="2">
    <source>
        <dbReference type="ARBA" id="ARBA00023002"/>
    </source>
</evidence>
<keyword evidence="2 3" id="KW-0560">Oxidoreductase</keyword>
<reference evidence="6 7" key="1">
    <citation type="submission" date="2023-06" db="EMBL/GenBank/DDBJ databases">
        <title>Sporosarcina sp. nov., isolated from Korean tranditional fermented seafood 'Jeotgal'.</title>
        <authorList>
            <person name="Yang A.I."/>
            <person name="Shin N.-R."/>
        </authorList>
    </citation>
    <scope>NUCLEOTIDE SEQUENCE [LARGE SCALE GENOMIC DNA]</scope>
    <source>
        <strain evidence="6 7">T2O-4</strain>
    </source>
</reference>
<dbReference type="Pfam" id="PF00389">
    <property type="entry name" value="2-Hacid_dh"/>
    <property type="match status" value="1"/>
</dbReference>
<dbReference type="InterPro" id="IPR050223">
    <property type="entry name" value="D-isomer_2-hydroxyacid_DH"/>
</dbReference>
<gene>
    <name evidence="6" type="ORF">QWT69_02945</name>
</gene>
<dbReference type="InterPro" id="IPR036291">
    <property type="entry name" value="NAD(P)-bd_dom_sf"/>
</dbReference>
<dbReference type="PANTHER" id="PTHR10996:SF283">
    <property type="entry name" value="GLYOXYLATE_HYDROXYPYRUVATE REDUCTASE B"/>
    <property type="match status" value="1"/>
</dbReference>
<feature type="domain" description="D-isomer specific 2-hydroxyacid dehydrogenase catalytic" evidence="4">
    <location>
        <begin position="16"/>
        <end position="330"/>
    </location>
</feature>
<accession>A0ABZ0L9B7</accession>
<sequence length="333" mass="37728">MTNRLEEELIMKPKVYIAKPVPKEVEDLIARHCDYKMWRKDEPIPESELLKEIADVEGLMTPKGIITKEFLEKAPNLKIVSNIAVGYDGFDISAMKERNIIGTHTPFVLDDAVADLVFGLILNTARRINEFDQYVKNSEWNHHLDSEAYFGKDVHHATLGIIGLGRIGEKIVKRAKLGFDMNVIYHNTSRKYDLESKYSIDYREMNDVLKEADFVVLMLPLKESTYHIMGSAEFGMMKEDAVFINCSRGKVVDEEALIDALQNNQIRAAGLDVFEVEPIDKDNPLLKMKNVITLPHIGSCTRDARFDMAMKAAENLVTGLTGKTPPNVVKELQ</sequence>
<name>A0ABZ0L9B7_9BACL</name>
<feature type="domain" description="D-isomer specific 2-hydroxyacid dehydrogenase NAD-binding" evidence="5">
    <location>
        <begin position="118"/>
        <end position="298"/>
    </location>
</feature>
<dbReference type="Gene3D" id="3.40.50.720">
    <property type="entry name" value="NAD(P)-binding Rossmann-like Domain"/>
    <property type="match status" value="2"/>
</dbReference>
<dbReference type="InterPro" id="IPR006140">
    <property type="entry name" value="D-isomer_DH_NAD-bd"/>
</dbReference>
<evidence type="ECO:0000259" key="5">
    <source>
        <dbReference type="Pfam" id="PF02826"/>
    </source>
</evidence>
<dbReference type="InterPro" id="IPR029753">
    <property type="entry name" value="D-isomer_DH_CS"/>
</dbReference>
<dbReference type="Proteomes" id="UP001303902">
    <property type="component" value="Chromosome"/>
</dbReference>
<organism evidence="6 7">
    <name type="scientific">Sporosarcina oncorhynchi</name>
    <dbReference type="NCBI Taxonomy" id="3056444"/>
    <lineage>
        <taxon>Bacteria</taxon>
        <taxon>Bacillati</taxon>
        <taxon>Bacillota</taxon>
        <taxon>Bacilli</taxon>
        <taxon>Bacillales</taxon>
        <taxon>Caryophanaceae</taxon>
        <taxon>Sporosarcina</taxon>
    </lineage>
</organism>
<dbReference type="CDD" id="cd05301">
    <property type="entry name" value="GDH"/>
    <property type="match status" value="1"/>
</dbReference>
<dbReference type="EMBL" id="CP129118">
    <property type="protein sequence ID" value="WOV89125.1"/>
    <property type="molecule type" value="Genomic_DNA"/>
</dbReference>
<proteinExistence type="inferred from homology"/>
<protein>
    <submittedName>
        <fullName evidence="6">D-glycerate dehydrogenase</fullName>
        <ecNumber evidence="6">1.1.1.-</ecNumber>
    </submittedName>
</protein>